<name>A0A7S2W2P9_9STRA</name>
<feature type="compositionally biased region" description="Polar residues" evidence="1">
    <location>
        <begin position="165"/>
        <end position="177"/>
    </location>
</feature>
<proteinExistence type="predicted"/>
<feature type="region of interest" description="Disordered" evidence="1">
    <location>
        <begin position="158"/>
        <end position="177"/>
    </location>
</feature>
<feature type="region of interest" description="Disordered" evidence="1">
    <location>
        <begin position="121"/>
        <end position="145"/>
    </location>
</feature>
<dbReference type="AlphaFoldDB" id="A0A7S2W2P9"/>
<organism evidence="2">
    <name type="scientific">Rhizochromulina marina</name>
    <dbReference type="NCBI Taxonomy" id="1034831"/>
    <lineage>
        <taxon>Eukaryota</taxon>
        <taxon>Sar</taxon>
        <taxon>Stramenopiles</taxon>
        <taxon>Ochrophyta</taxon>
        <taxon>Dictyochophyceae</taxon>
        <taxon>Rhizochromulinales</taxon>
        <taxon>Rhizochromulina</taxon>
    </lineage>
</organism>
<protein>
    <submittedName>
        <fullName evidence="2">Uncharacterized protein</fullName>
    </submittedName>
</protein>
<evidence type="ECO:0000313" key="2">
    <source>
        <dbReference type="EMBL" id="CAD9663265.1"/>
    </source>
</evidence>
<gene>
    <name evidence="2" type="ORF">RMAR1173_LOCUS1689</name>
</gene>
<reference evidence="2" key="1">
    <citation type="submission" date="2021-01" db="EMBL/GenBank/DDBJ databases">
        <authorList>
            <person name="Corre E."/>
            <person name="Pelletier E."/>
            <person name="Niang G."/>
            <person name="Scheremetjew M."/>
            <person name="Finn R."/>
            <person name="Kale V."/>
            <person name="Holt S."/>
            <person name="Cochrane G."/>
            <person name="Meng A."/>
            <person name="Brown T."/>
            <person name="Cohen L."/>
        </authorList>
    </citation>
    <scope>NUCLEOTIDE SEQUENCE</scope>
    <source>
        <strain evidence="2">CCMP1243</strain>
    </source>
</reference>
<dbReference type="EMBL" id="HBHJ01002666">
    <property type="protein sequence ID" value="CAD9663265.1"/>
    <property type="molecule type" value="Transcribed_RNA"/>
</dbReference>
<accession>A0A7S2W2P9</accession>
<evidence type="ECO:0000256" key="1">
    <source>
        <dbReference type="SAM" id="MobiDB-lite"/>
    </source>
</evidence>
<sequence>MDGAGTAEDVAATTPDYRQLHQLDEDVSAVHASVWKSRYRISVTGRWAAATTTLQWRYSEKSRRRCLEEEYAAASFAPRWPGSSELVDSEDSFGACPGASWPFLQGRWPRQEEAAPPIPAFLHSQSSDSAVVSDLESGDEADMDADKEFPAVLMGVLGEEKSTTKGRCNSHPSVRLS</sequence>